<evidence type="ECO:0000313" key="3">
    <source>
        <dbReference type="Proteomes" id="UP000249169"/>
    </source>
</evidence>
<feature type="transmembrane region" description="Helical" evidence="1">
    <location>
        <begin position="320"/>
        <end position="345"/>
    </location>
</feature>
<dbReference type="EMBL" id="QHKO01000002">
    <property type="protein sequence ID" value="RAL23819.1"/>
    <property type="molecule type" value="Genomic_DNA"/>
</dbReference>
<reference evidence="2 3" key="1">
    <citation type="submission" date="2018-05" db="EMBL/GenBank/DDBJ databases">
        <title>Lujinxingia marina gen. nov. sp. nov., a new facultative anaerobic member of the class Deltaproteobacteria, and proposal of Lujinxingaceae fam. nov.</title>
        <authorList>
            <person name="Li C.-M."/>
        </authorList>
    </citation>
    <scope>NUCLEOTIDE SEQUENCE [LARGE SCALE GENOMIC DNA]</scope>
    <source>
        <strain evidence="2 3">B210</strain>
    </source>
</reference>
<accession>A0A328CBF0</accession>
<dbReference type="RefSeq" id="WP_111729077.1">
    <property type="nucleotide sequence ID" value="NZ_QHKO01000002.1"/>
</dbReference>
<keyword evidence="1" id="KW-0812">Transmembrane</keyword>
<name>A0A328CBF0_9DELT</name>
<proteinExistence type="predicted"/>
<dbReference type="OrthoDB" id="9809330at2"/>
<protein>
    <submittedName>
        <fullName evidence="2">TraB family protein</fullName>
    </submittedName>
</protein>
<gene>
    <name evidence="2" type="ORF">DL240_06600</name>
</gene>
<dbReference type="AlphaFoldDB" id="A0A328CBF0"/>
<dbReference type="InterPro" id="IPR002816">
    <property type="entry name" value="TraB/PrgY/GumN_fam"/>
</dbReference>
<evidence type="ECO:0000313" key="2">
    <source>
        <dbReference type="EMBL" id="RAL23819.1"/>
    </source>
</evidence>
<dbReference type="Pfam" id="PF01963">
    <property type="entry name" value="TraB_PrgY_gumN"/>
    <property type="match status" value="1"/>
</dbReference>
<keyword evidence="1" id="KW-1133">Transmembrane helix</keyword>
<feature type="transmembrane region" description="Helical" evidence="1">
    <location>
        <begin position="296"/>
        <end position="314"/>
    </location>
</feature>
<dbReference type="NCBIfam" id="TIGR00261">
    <property type="entry name" value="traB"/>
    <property type="match status" value="1"/>
</dbReference>
<dbReference type="InterPro" id="IPR046345">
    <property type="entry name" value="TraB_PrgY-like"/>
</dbReference>
<dbReference type="PANTHER" id="PTHR21530:SF7">
    <property type="entry name" value="TRAB DOMAIN-CONTAINING PROTEIN"/>
    <property type="match status" value="1"/>
</dbReference>
<dbReference type="InterPro" id="IPR005230">
    <property type="entry name" value="TraB_bac"/>
</dbReference>
<organism evidence="2 3">
    <name type="scientific">Lujinxingia litoralis</name>
    <dbReference type="NCBI Taxonomy" id="2211119"/>
    <lineage>
        <taxon>Bacteria</taxon>
        <taxon>Deltaproteobacteria</taxon>
        <taxon>Bradymonadales</taxon>
        <taxon>Lujinxingiaceae</taxon>
        <taxon>Lujinxingia</taxon>
    </lineage>
</organism>
<evidence type="ECO:0000256" key="1">
    <source>
        <dbReference type="SAM" id="Phobius"/>
    </source>
</evidence>
<keyword evidence="1" id="KW-0472">Membrane</keyword>
<dbReference type="PANTHER" id="PTHR21530">
    <property type="entry name" value="PHEROMONE SHUTDOWN PROTEIN"/>
    <property type="match status" value="1"/>
</dbReference>
<keyword evidence="3" id="KW-1185">Reference proteome</keyword>
<dbReference type="CDD" id="cd14726">
    <property type="entry name" value="TraB_PrgY-like"/>
    <property type="match status" value="1"/>
</dbReference>
<dbReference type="Proteomes" id="UP000249169">
    <property type="component" value="Unassembled WGS sequence"/>
</dbReference>
<feature type="transmembrane region" description="Helical" evidence="1">
    <location>
        <begin position="378"/>
        <end position="400"/>
    </location>
</feature>
<feature type="transmembrane region" description="Helical" evidence="1">
    <location>
        <begin position="266"/>
        <end position="284"/>
    </location>
</feature>
<comment type="caution">
    <text evidence="2">The sequence shown here is derived from an EMBL/GenBank/DDBJ whole genome shotgun (WGS) entry which is preliminary data.</text>
</comment>
<sequence>MTDTPEPLPPADALATQAEADITRLTVDGKSITLIGTAHISQESVETVRRLISAEEPDTVCVELDEERYRAMTEEQNFDELDLREIIKKGQLVFLMARLALASFQKRMGSYTGVKPGAEMAAAIELANELDLKVELVDRNVRTTLLRAWRKTSFWRRSALAMSLAGGLFERNEIGEEQLAELRQSQNIGAILDQLGDAMPSVKTVLVDERDLFMAHHIRNAPGQRITAVVGAAHVPGLIRRLNAADLPDAVAEVDVVPPRSTLSKMLPWIIPALVIAVFVLGFFRADPGEMQEAAVAWVLANGTLSALGTLIALGHPLTILAAFIAAPLTSLNPTVGAGMVTAFVQTFLAPPRVRDLESFGDDIADWRGWWKNRMARVFLVFFLSSFGSSLGTFVAFGWLKNLL</sequence>